<dbReference type="InterPro" id="IPR045644">
    <property type="entry name" value="DUF6404"/>
</dbReference>
<protein>
    <submittedName>
        <fullName evidence="2">Uncharacterized protein</fullName>
    </submittedName>
</protein>
<keyword evidence="1" id="KW-0812">Transmembrane</keyword>
<reference evidence="3" key="1">
    <citation type="journal article" date="2019" name="Int. J. Syst. Evol. Microbiol.">
        <title>The Global Catalogue of Microorganisms (GCM) 10K type strain sequencing project: providing services to taxonomists for standard genome sequencing and annotation.</title>
        <authorList>
            <consortium name="The Broad Institute Genomics Platform"/>
            <consortium name="The Broad Institute Genome Sequencing Center for Infectious Disease"/>
            <person name="Wu L."/>
            <person name="Ma J."/>
        </authorList>
    </citation>
    <scope>NUCLEOTIDE SEQUENCE [LARGE SCALE GENOMIC DNA]</scope>
    <source>
        <strain evidence="3">JCM 16916</strain>
    </source>
</reference>
<name>A0ABP7MCU7_9GAMM</name>
<proteinExistence type="predicted"/>
<evidence type="ECO:0000313" key="2">
    <source>
        <dbReference type="EMBL" id="GAA3920430.1"/>
    </source>
</evidence>
<dbReference type="RefSeq" id="WP_344759104.1">
    <property type="nucleotide sequence ID" value="NZ_BAAAZU010000004.1"/>
</dbReference>
<dbReference type="EMBL" id="BAAAZU010000004">
    <property type="protein sequence ID" value="GAA3920430.1"/>
    <property type="molecule type" value="Genomic_DNA"/>
</dbReference>
<dbReference type="Proteomes" id="UP001501727">
    <property type="component" value="Unassembled WGS sequence"/>
</dbReference>
<evidence type="ECO:0000256" key="1">
    <source>
        <dbReference type="SAM" id="Phobius"/>
    </source>
</evidence>
<sequence length="216" mass="24219">MAYEWRREAWRQRLRILAMIVGMAAIFCVVDTLQDGDMLSTMFSRRGWPLLMPVLIYCGGLLVTGLGPRKVGIDCRVLGLLEGDRSVIERYPPLIQAGLLRAFKAGADERTLLPLMHGVFWRLRVPVPPVAFSPAWLNALMFFLASYLTVPLWLHVQDRWDPGIGGGSMGETGNVVMVLLGVFALVEAAHQAGERRALNLPGWCEFRRSWVEDTNP</sequence>
<feature type="transmembrane region" description="Helical" evidence="1">
    <location>
        <begin position="174"/>
        <end position="190"/>
    </location>
</feature>
<feature type="transmembrane region" description="Helical" evidence="1">
    <location>
        <begin position="46"/>
        <end position="66"/>
    </location>
</feature>
<organism evidence="2 3">
    <name type="scientific">Luteimonas lutimaris</name>
    <dbReference type="NCBI Taxonomy" id="698645"/>
    <lineage>
        <taxon>Bacteria</taxon>
        <taxon>Pseudomonadati</taxon>
        <taxon>Pseudomonadota</taxon>
        <taxon>Gammaproteobacteria</taxon>
        <taxon>Lysobacterales</taxon>
        <taxon>Lysobacteraceae</taxon>
        <taxon>Luteimonas</taxon>
    </lineage>
</organism>
<comment type="caution">
    <text evidence="2">The sequence shown here is derived from an EMBL/GenBank/DDBJ whole genome shotgun (WGS) entry which is preliminary data.</text>
</comment>
<dbReference type="Pfam" id="PF19942">
    <property type="entry name" value="DUF6404"/>
    <property type="match status" value="1"/>
</dbReference>
<feature type="transmembrane region" description="Helical" evidence="1">
    <location>
        <begin position="130"/>
        <end position="154"/>
    </location>
</feature>
<evidence type="ECO:0000313" key="3">
    <source>
        <dbReference type="Proteomes" id="UP001501727"/>
    </source>
</evidence>
<keyword evidence="1" id="KW-0472">Membrane</keyword>
<keyword evidence="3" id="KW-1185">Reference proteome</keyword>
<accession>A0ABP7MCU7</accession>
<gene>
    <name evidence="2" type="ORF">GCM10022229_12630</name>
</gene>
<keyword evidence="1" id="KW-1133">Transmembrane helix</keyword>
<feature type="transmembrane region" description="Helical" evidence="1">
    <location>
        <begin position="16"/>
        <end position="34"/>
    </location>
</feature>